<protein>
    <recommendedName>
        <fullName evidence="5">PDZ domain-containing protein</fullName>
    </recommendedName>
</protein>
<name>A0A8T3CBZ4_9TELE</name>
<dbReference type="GO" id="GO:0005886">
    <property type="term" value="C:plasma membrane"/>
    <property type="evidence" value="ECO:0007669"/>
    <property type="project" value="TreeGrafter"/>
</dbReference>
<accession>A0A8T3CBZ4</accession>
<evidence type="ECO:0000256" key="2">
    <source>
        <dbReference type="ARBA" id="ARBA00022737"/>
    </source>
</evidence>
<feature type="compositionally biased region" description="Basic residues" evidence="4">
    <location>
        <begin position="105"/>
        <end position="115"/>
    </location>
</feature>
<evidence type="ECO:0000259" key="5">
    <source>
        <dbReference type="PROSITE" id="PS50106"/>
    </source>
</evidence>
<dbReference type="FunFam" id="2.30.42.10:FF:000087">
    <property type="entry name" value="Whirlin a"/>
    <property type="match status" value="1"/>
</dbReference>
<comment type="caution">
    <text evidence="6">The sequence shown here is derived from an EMBL/GenBank/DDBJ whole genome shotgun (WGS) entry which is preliminary data.</text>
</comment>
<dbReference type="SUPFAM" id="SSF50156">
    <property type="entry name" value="PDZ domain-like"/>
    <property type="match status" value="1"/>
</dbReference>
<proteinExistence type="predicted"/>
<comment type="subcellular location">
    <subcellularLocation>
        <location evidence="1">Cell projection</location>
    </subcellularLocation>
</comment>
<gene>
    <name evidence="6" type="ORF">AGOR_G00251390</name>
</gene>
<dbReference type="GO" id="GO:0007605">
    <property type="term" value="P:sensory perception of sound"/>
    <property type="evidence" value="ECO:0007669"/>
    <property type="project" value="TreeGrafter"/>
</dbReference>
<dbReference type="PANTHER" id="PTHR23116">
    <property type="entry name" value="PDZ DOMAIN CONTAINING WHIRLIN AND HARMONIN-RELATED"/>
    <property type="match status" value="1"/>
</dbReference>
<feature type="domain" description="PDZ" evidence="5">
    <location>
        <begin position="128"/>
        <end position="198"/>
    </location>
</feature>
<keyword evidence="3" id="KW-0966">Cell projection</keyword>
<dbReference type="InterPro" id="IPR051844">
    <property type="entry name" value="USH2_Complex_Protein"/>
</dbReference>
<feature type="region of interest" description="Disordered" evidence="4">
    <location>
        <begin position="89"/>
        <end position="115"/>
    </location>
</feature>
<dbReference type="Pfam" id="PF00595">
    <property type="entry name" value="PDZ"/>
    <property type="match status" value="1"/>
</dbReference>
<sequence length="264" mass="28969">MEHLELQLGACVVGCRRRQFSPVLSAVWSSRSPPRTLFCALSLELAPAAAALPHAVLKGSKKLSLSVRSVGRIPGGYVTNHVYTWVDPQGRSVSPPPDLPEHRSATLRRSHSQRRSHMQLLQEGDEKKVNLVLDDGRSLGLMIRGGAEYSLGIYITGVDRGSAAESGGLKVGDQILEVNGRSFLGIPHDEAVRVLKSSRHLMMTVKDVGRLPHAHRSGRDQVDYQLPDRRELGQQQRVRAVHGPGGFSIRKGKPLSALCLRTHR</sequence>
<evidence type="ECO:0000256" key="1">
    <source>
        <dbReference type="ARBA" id="ARBA00004316"/>
    </source>
</evidence>
<keyword evidence="2" id="KW-0677">Repeat</keyword>
<reference evidence="6" key="1">
    <citation type="submission" date="2021-01" db="EMBL/GenBank/DDBJ databases">
        <authorList>
            <person name="Zahm M."/>
            <person name="Roques C."/>
            <person name="Cabau C."/>
            <person name="Klopp C."/>
            <person name="Donnadieu C."/>
            <person name="Jouanno E."/>
            <person name="Lampietro C."/>
            <person name="Louis A."/>
            <person name="Herpin A."/>
            <person name="Echchiki A."/>
            <person name="Berthelot C."/>
            <person name="Parey E."/>
            <person name="Roest-Crollius H."/>
            <person name="Braasch I."/>
            <person name="Postlethwait J."/>
            <person name="Bobe J."/>
            <person name="Montfort J."/>
            <person name="Bouchez O."/>
            <person name="Begum T."/>
            <person name="Mejri S."/>
            <person name="Adams A."/>
            <person name="Chen W.-J."/>
            <person name="Guiguen Y."/>
        </authorList>
    </citation>
    <scope>NUCLEOTIDE SEQUENCE</scope>
    <source>
        <tissue evidence="6">Blood</tissue>
    </source>
</reference>
<evidence type="ECO:0000313" key="6">
    <source>
        <dbReference type="EMBL" id="KAI1882499.1"/>
    </source>
</evidence>
<dbReference type="GO" id="GO:0005929">
    <property type="term" value="C:cilium"/>
    <property type="evidence" value="ECO:0007669"/>
    <property type="project" value="TreeGrafter"/>
</dbReference>
<dbReference type="PROSITE" id="PS50106">
    <property type="entry name" value="PDZ"/>
    <property type="match status" value="1"/>
</dbReference>
<dbReference type="GO" id="GO:0002142">
    <property type="term" value="C:stereocilia ankle link complex"/>
    <property type="evidence" value="ECO:0007669"/>
    <property type="project" value="TreeGrafter"/>
</dbReference>
<dbReference type="InterPro" id="IPR001478">
    <property type="entry name" value="PDZ"/>
</dbReference>
<dbReference type="GO" id="GO:0032426">
    <property type="term" value="C:stereocilium tip"/>
    <property type="evidence" value="ECO:0007669"/>
    <property type="project" value="TreeGrafter"/>
</dbReference>
<organism evidence="6 7">
    <name type="scientific">Albula goreensis</name>
    <dbReference type="NCBI Taxonomy" id="1534307"/>
    <lineage>
        <taxon>Eukaryota</taxon>
        <taxon>Metazoa</taxon>
        <taxon>Chordata</taxon>
        <taxon>Craniata</taxon>
        <taxon>Vertebrata</taxon>
        <taxon>Euteleostomi</taxon>
        <taxon>Actinopterygii</taxon>
        <taxon>Neopterygii</taxon>
        <taxon>Teleostei</taxon>
        <taxon>Albuliformes</taxon>
        <taxon>Albulidae</taxon>
        <taxon>Albula</taxon>
    </lineage>
</organism>
<dbReference type="OrthoDB" id="10029564at2759"/>
<evidence type="ECO:0000313" key="7">
    <source>
        <dbReference type="Proteomes" id="UP000829720"/>
    </source>
</evidence>
<dbReference type="InterPro" id="IPR036034">
    <property type="entry name" value="PDZ_sf"/>
</dbReference>
<evidence type="ECO:0000256" key="3">
    <source>
        <dbReference type="ARBA" id="ARBA00023273"/>
    </source>
</evidence>
<dbReference type="Proteomes" id="UP000829720">
    <property type="component" value="Unassembled WGS sequence"/>
</dbReference>
<evidence type="ECO:0000256" key="4">
    <source>
        <dbReference type="SAM" id="MobiDB-lite"/>
    </source>
</evidence>
<dbReference type="GO" id="GO:0001917">
    <property type="term" value="C:photoreceptor inner segment"/>
    <property type="evidence" value="ECO:0007669"/>
    <property type="project" value="TreeGrafter"/>
</dbReference>
<keyword evidence="7" id="KW-1185">Reference proteome</keyword>
<dbReference type="PANTHER" id="PTHR23116:SF37">
    <property type="entry name" value="WHIRLIN"/>
    <property type="match status" value="1"/>
</dbReference>
<dbReference type="AlphaFoldDB" id="A0A8T3CBZ4"/>
<dbReference type="CDD" id="cd06741">
    <property type="entry name" value="PDZ2_FL-whirlin"/>
    <property type="match status" value="1"/>
</dbReference>
<dbReference type="EMBL" id="JAERUA010000025">
    <property type="protein sequence ID" value="KAI1882499.1"/>
    <property type="molecule type" value="Genomic_DNA"/>
</dbReference>
<dbReference type="GO" id="GO:0060088">
    <property type="term" value="P:auditory receptor cell stereocilium organization"/>
    <property type="evidence" value="ECO:0007669"/>
    <property type="project" value="TreeGrafter"/>
</dbReference>
<dbReference type="SMART" id="SM00228">
    <property type="entry name" value="PDZ"/>
    <property type="match status" value="1"/>
</dbReference>
<dbReference type="Gene3D" id="2.30.42.10">
    <property type="match status" value="1"/>
</dbReference>